<accession>A0A7N0TS54</accession>
<evidence type="ECO:0000313" key="1">
    <source>
        <dbReference type="EnsemblPlants" id="Kaladp0044s0077.1.v1.1.CDS.1"/>
    </source>
</evidence>
<proteinExistence type="predicted"/>
<evidence type="ECO:0000313" key="2">
    <source>
        <dbReference type="Proteomes" id="UP000594263"/>
    </source>
</evidence>
<dbReference type="Gramene" id="Kaladp0044s0077.1.v1.1">
    <property type="protein sequence ID" value="Kaladp0044s0077.1.v1.1.CDS.1"/>
    <property type="gene ID" value="Kaladp0044s0077.v1.1"/>
</dbReference>
<keyword evidence="2" id="KW-1185">Reference proteome</keyword>
<reference evidence="1" key="1">
    <citation type="submission" date="2021-01" db="UniProtKB">
        <authorList>
            <consortium name="EnsemblPlants"/>
        </authorList>
    </citation>
    <scope>IDENTIFICATION</scope>
</reference>
<sequence>MLCSTGIKPAGTGGGVITDYYKTDRVSAGRPMEGPEFSRVEFSMEDRPEYLFRRELSGKGWKPSLDTITEKIAEQKVTHWLYH</sequence>
<protein>
    <submittedName>
        <fullName evidence="1">Uncharacterized protein</fullName>
    </submittedName>
</protein>
<dbReference type="Proteomes" id="UP000594263">
    <property type="component" value="Unplaced"/>
</dbReference>
<dbReference type="AlphaFoldDB" id="A0A7N0TS54"/>
<dbReference type="EnsemblPlants" id="Kaladp0044s0077.1.v1.1">
    <property type="protein sequence ID" value="Kaladp0044s0077.1.v1.1.CDS.1"/>
    <property type="gene ID" value="Kaladp0044s0077.v1.1"/>
</dbReference>
<name>A0A7N0TS54_KALFE</name>
<organism evidence="1 2">
    <name type="scientific">Kalanchoe fedtschenkoi</name>
    <name type="common">Lavender scallops</name>
    <name type="synonym">South American air plant</name>
    <dbReference type="NCBI Taxonomy" id="63787"/>
    <lineage>
        <taxon>Eukaryota</taxon>
        <taxon>Viridiplantae</taxon>
        <taxon>Streptophyta</taxon>
        <taxon>Embryophyta</taxon>
        <taxon>Tracheophyta</taxon>
        <taxon>Spermatophyta</taxon>
        <taxon>Magnoliopsida</taxon>
        <taxon>eudicotyledons</taxon>
        <taxon>Gunneridae</taxon>
        <taxon>Pentapetalae</taxon>
        <taxon>Saxifragales</taxon>
        <taxon>Crassulaceae</taxon>
        <taxon>Kalanchoe</taxon>
    </lineage>
</organism>